<dbReference type="Gene3D" id="3.40.50.10140">
    <property type="entry name" value="Toll/interleukin-1 receptor homology (TIR) domain"/>
    <property type="match status" value="1"/>
</dbReference>
<dbReference type="EMBL" id="QXIR01000017">
    <property type="protein sequence ID" value="RIW32552.1"/>
    <property type="molecule type" value="Genomic_DNA"/>
</dbReference>
<comment type="caution">
    <text evidence="1">The sequence shown here is derived from an EMBL/GenBank/DDBJ whole genome shotgun (WGS) entry which is preliminary data.</text>
</comment>
<dbReference type="Proteomes" id="UP000265801">
    <property type="component" value="Unassembled WGS sequence"/>
</dbReference>
<gene>
    <name evidence="1" type="ORF">D3H55_13295</name>
</gene>
<protein>
    <submittedName>
        <fullName evidence="1">Uncharacterized protein</fullName>
    </submittedName>
</protein>
<reference evidence="1 2" key="1">
    <citation type="submission" date="2018-09" db="EMBL/GenBank/DDBJ databases">
        <title>Bacillus saliacetes sp. nov., isolated from Thai shrimp paste (Ka-pi).</title>
        <authorList>
            <person name="Daroonpunt R."/>
            <person name="Tanasupawat S."/>
            <person name="Yiamsombut S."/>
        </authorList>
    </citation>
    <scope>NUCLEOTIDE SEQUENCE [LARGE SCALE GENOMIC DNA]</scope>
    <source>
        <strain evidence="1 2">SKP7-4</strain>
    </source>
</reference>
<organism evidence="1 2">
    <name type="scientific">Bacillus salacetis</name>
    <dbReference type="NCBI Taxonomy" id="2315464"/>
    <lineage>
        <taxon>Bacteria</taxon>
        <taxon>Bacillati</taxon>
        <taxon>Bacillota</taxon>
        <taxon>Bacilli</taxon>
        <taxon>Bacillales</taxon>
        <taxon>Bacillaceae</taxon>
        <taxon>Bacillus</taxon>
    </lineage>
</organism>
<name>A0A3A1QWE5_9BACI</name>
<dbReference type="OrthoDB" id="9810385at2"/>
<dbReference type="RefSeq" id="WP_119547405.1">
    <property type="nucleotide sequence ID" value="NZ_QXIR01000017.1"/>
</dbReference>
<dbReference type="InterPro" id="IPR035897">
    <property type="entry name" value="Toll_tir_struct_dom_sf"/>
</dbReference>
<evidence type="ECO:0000313" key="1">
    <source>
        <dbReference type="EMBL" id="RIW32552.1"/>
    </source>
</evidence>
<keyword evidence="2" id="KW-1185">Reference proteome</keyword>
<evidence type="ECO:0000313" key="2">
    <source>
        <dbReference type="Proteomes" id="UP000265801"/>
    </source>
</evidence>
<sequence>MRVNDIEKSLTNYLDSYIEDLKKVFNNKASELDGNSRYIINIENPHEFSEVDSTYSINILNSIMRIGEVSTEQVLNLSENRNEKDVLEKVSKELGIYDKNNIDLVHQVKFVFRSRLIMMLIFKMKKYLKQEKYNVFLSHSSIDAREVLGIKLLLLYESGLSTYVDWLDDYHLNYQRATQKIINLFLELISKEDKETIEELERFFEQNNFFRELSNVEITDEILHALEISDNFLYIDSKNSRFSKWMPFELGYAEAILRKRIHKIIINYKRKRKGSLRYSSFLTKYETVEDINKVRFKFIL</sequence>
<dbReference type="AlphaFoldDB" id="A0A3A1QWE5"/>
<accession>A0A3A1QWE5</accession>
<proteinExistence type="predicted"/>
<dbReference type="SUPFAM" id="SSF52200">
    <property type="entry name" value="Toll/Interleukin receptor TIR domain"/>
    <property type="match status" value="1"/>
</dbReference>